<evidence type="ECO:0000259" key="7">
    <source>
        <dbReference type="PROSITE" id="PS50157"/>
    </source>
</evidence>
<evidence type="ECO:0000313" key="8">
    <source>
        <dbReference type="EMBL" id="KIL62708.1"/>
    </source>
</evidence>
<proteinExistence type="predicted"/>
<dbReference type="SMART" id="SM00355">
    <property type="entry name" value="ZnF_C2H2"/>
    <property type="match status" value="2"/>
</dbReference>
<accession>A0A0C2X1W7</accession>
<feature type="region of interest" description="Disordered" evidence="6">
    <location>
        <begin position="196"/>
        <end position="217"/>
    </location>
</feature>
<evidence type="ECO:0000256" key="4">
    <source>
        <dbReference type="ARBA" id="ARBA00022833"/>
    </source>
</evidence>
<name>A0A0C2X1W7_AMAMK</name>
<dbReference type="PROSITE" id="PS50157">
    <property type="entry name" value="ZINC_FINGER_C2H2_2"/>
    <property type="match status" value="2"/>
</dbReference>
<dbReference type="OrthoDB" id="6077919at2759"/>
<keyword evidence="9" id="KW-1185">Reference proteome</keyword>
<dbReference type="GO" id="GO:0045944">
    <property type="term" value="P:positive regulation of transcription by RNA polymerase II"/>
    <property type="evidence" value="ECO:0007669"/>
    <property type="project" value="UniProtKB-ARBA"/>
</dbReference>
<feature type="domain" description="C2H2-type" evidence="7">
    <location>
        <begin position="2"/>
        <end position="29"/>
    </location>
</feature>
<dbReference type="HOGENOM" id="CLU_1384000_0_0_1"/>
<evidence type="ECO:0000256" key="6">
    <source>
        <dbReference type="SAM" id="MobiDB-lite"/>
    </source>
</evidence>
<evidence type="ECO:0000256" key="1">
    <source>
        <dbReference type="ARBA" id="ARBA00022723"/>
    </source>
</evidence>
<dbReference type="GO" id="GO:0005634">
    <property type="term" value="C:nucleus"/>
    <property type="evidence" value="ECO:0007669"/>
    <property type="project" value="UniProtKB-ARBA"/>
</dbReference>
<feature type="domain" description="C2H2-type" evidence="7">
    <location>
        <begin position="30"/>
        <end position="59"/>
    </location>
</feature>
<evidence type="ECO:0000256" key="3">
    <source>
        <dbReference type="ARBA" id="ARBA00022771"/>
    </source>
</evidence>
<dbReference type="InterPro" id="IPR013087">
    <property type="entry name" value="Znf_C2H2_type"/>
</dbReference>
<dbReference type="Proteomes" id="UP000054549">
    <property type="component" value="Unassembled WGS sequence"/>
</dbReference>
<organism evidence="8 9">
    <name type="scientific">Amanita muscaria (strain Koide BX008)</name>
    <dbReference type="NCBI Taxonomy" id="946122"/>
    <lineage>
        <taxon>Eukaryota</taxon>
        <taxon>Fungi</taxon>
        <taxon>Dikarya</taxon>
        <taxon>Basidiomycota</taxon>
        <taxon>Agaricomycotina</taxon>
        <taxon>Agaricomycetes</taxon>
        <taxon>Agaricomycetidae</taxon>
        <taxon>Agaricales</taxon>
        <taxon>Pluteineae</taxon>
        <taxon>Amanitaceae</taxon>
        <taxon>Amanita</taxon>
    </lineage>
</organism>
<dbReference type="PROSITE" id="PS00028">
    <property type="entry name" value="ZINC_FINGER_C2H2_1"/>
    <property type="match status" value="2"/>
</dbReference>
<dbReference type="GO" id="GO:0000981">
    <property type="term" value="F:DNA-binding transcription factor activity, RNA polymerase II-specific"/>
    <property type="evidence" value="ECO:0007669"/>
    <property type="project" value="TreeGrafter"/>
</dbReference>
<keyword evidence="2" id="KW-0677">Repeat</keyword>
<dbReference type="SUPFAM" id="SSF57667">
    <property type="entry name" value="beta-beta-alpha zinc fingers"/>
    <property type="match status" value="1"/>
</dbReference>
<reference evidence="8 9" key="1">
    <citation type="submission" date="2014-04" db="EMBL/GenBank/DDBJ databases">
        <title>Evolutionary Origins and Diversification of the Mycorrhizal Mutualists.</title>
        <authorList>
            <consortium name="DOE Joint Genome Institute"/>
            <consortium name="Mycorrhizal Genomics Consortium"/>
            <person name="Kohler A."/>
            <person name="Kuo A."/>
            <person name="Nagy L.G."/>
            <person name="Floudas D."/>
            <person name="Copeland A."/>
            <person name="Barry K.W."/>
            <person name="Cichocki N."/>
            <person name="Veneault-Fourrey C."/>
            <person name="LaButti K."/>
            <person name="Lindquist E.A."/>
            <person name="Lipzen A."/>
            <person name="Lundell T."/>
            <person name="Morin E."/>
            <person name="Murat C."/>
            <person name="Riley R."/>
            <person name="Ohm R."/>
            <person name="Sun H."/>
            <person name="Tunlid A."/>
            <person name="Henrissat B."/>
            <person name="Grigoriev I.V."/>
            <person name="Hibbett D.S."/>
            <person name="Martin F."/>
        </authorList>
    </citation>
    <scope>NUCLEOTIDE SEQUENCE [LARGE SCALE GENOMIC DNA]</scope>
    <source>
        <strain evidence="8 9">Koide BX008</strain>
    </source>
</reference>
<keyword evidence="4" id="KW-0862">Zinc</keyword>
<dbReference type="InterPro" id="IPR036236">
    <property type="entry name" value="Znf_C2H2_sf"/>
</dbReference>
<dbReference type="AlphaFoldDB" id="A0A0C2X1W7"/>
<dbReference type="InterPro" id="IPR050329">
    <property type="entry name" value="GLI_C2H2-zinc-finger"/>
</dbReference>
<dbReference type="InParanoid" id="A0A0C2X1W7"/>
<gene>
    <name evidence="8" type="ORF">M378DRAFT_80845</name>
</gene>
<protein>
    <recommendedName>
        <fullName evidence="7">C2H2-type domain-containing protein</fullName>
    </recommendedName>
</protein>
<keyword evidence="3 5" id="KW-0863">Zinc-finger</keyword>
<dbReference type="PANTHER" id="PTHR19818">
    <property type="entry name" value="ZINC FINGER PROTEIN ZIC AND GLI"/>
    <property type="match status" value="1"/>
</dbReference>
<keyword evidence="1" id="KW-0479">Metal-binding</keyword>
<dbReference type="STRING" id="946122.A0A0C2X1W7"/>
<dbReference type="GO" id="GO:0000978">
    <property type="term" value="F:RNA polymerase II cis-regulatory region sequence-specific DNA binding"/>
    <property type="evidence" value="ECO:0007669"/>
    <property type="project" value="TreeGrafter"/>
</dbReference>
<evidence type="ECO:0000256" key="5">
    <source>
        <dbReference type="PROSITE-ProRule" id="PRU00042"/>
    </source>
</evidence>
<dbReference type="FunFam" id="3.30.160.60:FF:000065">
    <property type="entry name" value="B-cell CLL/lymphoma 6, member B"/>
    <property type="match status" value="1"/>
</dbReference>
<dbReference type="Gene3D" id="3.30.160.60">
    <property type="entry name" value="Classic Zinc Finger"/>
    <property type="match status" value="2"/>
</dbReference>
<dbReference type="Pfam" id="PF00096">
    <property type="entry name" value="zf-C2H2"/>
    <property type="match status" value="2"/>
</dbReference>
<dbReference type="GO" id="GO:0008270">
    <property type="term" value="F:zinc ion binding"/>
    <property type="evidence" value="ECO:0007669"/>
    <property type="project" value="UniProtKB-KW"/>
</dbReference>
<dbReference type="EMBL" id="KN818267">
    <property type="protein sequence ID" value="KIL62708.1"/>
    <property type="molecule type" value="Genomic_DNA"/>
</dbReference>
<evidence type="ECO:0000313" key="9">
    <source>
        <dbReference type="Proteomes" id="UP000054549"/>
    </source>
</evidence>
<evidence type="ECO:0000256" key="2">
    <source>
        <dbReference type="ARBA" id="ARBA00022737"/>
    </source>
</evidence>
<sequence>MHDCEICGKKFPRPSGLRTHMNTHNNVKPYPCTFPGCTRSFAVRSNAKRHLRTHGIIPPPAVPSSSLASPSAKPYAVGFSPPTIVQGPECVESHQMARAPVTLKWMPPSLSTRTNAARLRSFSDVEESDVEEDDDDYEELNRSGRLALSIPLRAVVPTSPSLQSPFRCAPLNQSISLCGANSECCARYEERNSFREAGSHPYHPSQVSPNQPIRARC</sequence>
<dbReference type="PANTHER" id="PTHR19818:SF157">
    <property type="entry name" value="C2H2-TYPE DOMAIN-CONTAINING PROTEIN"/>
    <property type="match status" value="1"/>
</dbReference>